<dbReference type="InterPro" id="IPR018307">
    <property type="entry name" value="ABL9/DENND6_dom"/>
</dbReference>
<feature type="region of interest" description="Disordered" evidence="2">
    <location>
        <begin position="1223"/>
        <end position="1303"/>
    </location>
</feature>
<dbReference type="Gene3D" id="3.40.50.11500">
    <property type="match status" value="1"/>
</dbReference>
<feature type="domain" description="AVL9/DENND6" evidence="3">
    <location>
        <begin position="140"/>
        <end position="477"/>
    </location>
</feature>
<evidence type="ECO:0000313" key="5">
    <source>
        <dbReference type="Proteomes" id="UP000033188"/>
    </source>
</evidence>
<feature type="compositionally biased region" description="Basic and acidic residues" evidence="2">
    <location>
        <begin position="1171"/>
        <end position="1182"/>
    </location>
</feature>
<dbReference type="PANTHER" id="PTHR43215">
    <property type="entry name" value="RADIAL SPOKE HEAD 1 HOMOLOG"/>
    <property type="match status" value="1"/>
</dbReference>
<dbReference type="EMBL" id="LK391708">
    <property type="protein sequence ID" value="CDR95870.1"/>
    <property type="molecule type" value="Genomic_DNA"/>
</dbReference>
<feature type="region of interest" description="Disordered" evidence="2">
    <location>
        <begin position="807"/>
        <end position="1135"/>
    </location>
</feature>
<dbReference type="VEuPathDB" id="PiroplasmaDB:BBBOND_0210230"/>
<dbReference type="RefSeq" id="XP_012768056.1">
    <property type="nucleotide sequence ID" value="XM_012912602.1"/>
</dbReference>
<feature type="compositionally biased region" description="Basic and acidic residues" evidence="2">
    <location>
        <begin position="954"/>
        <end position="969"/>
    </location>
</feature>
<keyword evidence="5" id="KW-1185">Reference proteome</keyword>
<dbReference type="Proteomes" id="UP000033188">
    <property type="component" value="Chromosome 2"/>
</dbReference>
<dbReference type="SUPFAM" id="SSF82185">
    <property type="entry name" value="Histone H3 K4-specific methyltransferase SET7/9 N-terminal domain"/>
    <property type="match status" value="3"/>
</dbReference>
<dbReference type="Gene3D" id="2.20.110.10">
    <property type="entry name" value="Histone H3 K4-specific methyltransferase SET7/9 N-terminal domain"/>
    <property type="match status" value="4"/>
</dbReference>
<feature type="compositionally biased region" description="Low complexity" evidence="2">
    <location>
        <begin position="1039"/>
        <end position="1052"/>
    </location>
</feature>
<feature type="compositionally biased region" description="Basic and acidic residues" evidence="2">
    <location>
        <begin position="807"/>
        <end position="821"/>
    </location>
</feature>
<dbReference type="OrthoDB" id="270720at2759"/>
<feature type="compositionally biased region" description="Low complexity" evidence="2">
    <location>
        <begin position="973"/>
        <end position="986"/>
    </location>
</feature>
<keyword evidence="1" id="KW-0677">Repeat</keyword>
<feature type="compositionally biased region" description="Basic and acidic residues" evidence="2">
    <location>
        <begin position="890"/>
        <end position="920"/>
    </location>
</feature>
<dbReference type="OMA" id="VPNETYE"/>
<gene>
    <name evidence="4" type="ORF">BBBOND_0210230</name>
</gene>
<dbReference type="GeneID" id="24564411"/>
<dbReference type="Pfam" id="PF02493">
    <property type="entry name" value="MORN"/>
    <property type="match status" value="7"/>
</dbReference>
<dbReference type="Pfam" id="PF09794">
    <property type="entry name" value="Avl9"/>
    <property type="match status" value="1"/>
</dbReference>
<dbReference type="InterPro" id="IPR003409">
    <property type="entry name" value="MORN"/>
</dbReference>
<evidence type="ECO:0000313" key="4">
    <source>
        <dbReference type="EMBL" id="CDR95870.1"/>
    </source>
</evidence>
<feature type="compositionally biased region" description="Low complexity" evidence="2">
    <location>
        <begin position="876"/>
        <end position="889"/>
    </location>
</feature>
<feature type="compositionally biased region" description="Basic and acidic residues" evidence="2">
    <location>
        <begin position="1123"/>
        <end position="1132"/>
    </location>
</feature>
<organism evidence="4 5">
    <name type="scientific">Babesia bigemina</name>
    <dbReference type="NCBI Taxonomy" id="5866"/>
    <lineage>
        <taxon>Eukaryota</taxon>
        <taxon>Sar</taxon>
        <taxon>Alveolata</taxon>
        <taxon>Apicomplexa</taxon>
        <taxon>Aconoidasida</taxon>
        <taxon>Piroplasmida</taxon>
        <taxon>Babesiidae</taxon>
        <taxon>Babesia</taxon>
    </lineage>
</organism>
<feature type="compositionally biased region" description="Basic and acidic residues" evidence="2">
    <location>
        <begin position="1252"/>
        <end position="1282"/>
    </location>
</feature>
<dbReference type="STRING" id="5866.A0A061DD18"/>
<dbReference type="PANTHER" id="PTHR43215:SF14">
    <property type="entry name" value="RADIAL SPOKE HEAD 1 HOMOLOG"/>
    <property type="match status" value="1"/>
</dbReference>
<dbReference type="KEGG" id="bbig:BBBOND_0210230"/>
<evidence type="ECO:0000259" key="3">
    <source>
        <dbReference type="Pfam" id="PF09794"/>
    </source>
</evidence>
<proteinExistence type="predicted"/>
<reference evidence="5" key="1">
    <citation type="submission" date="2014-06" db="EMBL/GenBank/DDBJ databases">
        <authorList>
            <person name="Aslett M."/>
            <person name="De Silva N."/>
        </authorList>
    </citation>
    <scope>NUCLEOTIDE SEQUENCE [LARGE SCALE GENOMIC DNA]</scope>
    <source>
        <strain evidence="5">Bond</strain>
    </source>
</reference>
<sequence length="1763" mass="193165">MWEFDYYNRDAARHAHSGQFQAQSRAAVGMAPQGVPYAVDRFGRPHANRYTTGDFVQDSVFYDVSDETVGVNTAELDLSATDENAERMALYNTELHGPPIVGATIVRHDETRINVDFTHPNRLRFFTSAPYSNRLRVNDVNNWTSKGRSALYQLEASFHLVPRLALGSMQSSTLVDFVYFTLPTPSGNYLYGVSYVAKFAVVKEEPKGFAPPTTQQRLINEAVQFLERSKGVTLVSKNAVGVGGAQGNPQEKRRQYTYVAICVISKVPFFSYIGSRLECIAQTYFHNKCFRDYQLLVSFVEQMNSAEMVENWSYESLYANLEMYFKPVALCLSYRSLLFIVKSLMVGRKITVYSQSAARTSTAVLAMLTMIPGASALGFNSNGFGSMWHSWKKFAMPLQLFHSQNMIFPYFTMEMVNLVKGVSGYIVGITDLKIIQCLDQLPDFLVNLEQNCIQLLNGGLLQMFHPSLYEIQHFDSAAEPEYDSEDDEIVKAVSSTGGAIYSTIGGYLSKTPSALVDISGSLKRTIGNRVSRRGVIKCNESALGLLDKYFPGTVPNWLKKCNTSKRSTVASKAQERYDDDEDPSAQPDTRVSASRPFSMHDMFAKMAKHKSHYHYFGYVEHIHVSHHDKERIREVEYAINYRINPMQEYLLKFLSDVAYVCGEKRMLHQLLMDFNFDVKALTDCAQTVTGTVLKRGDCFFRGDLPAISFLESSYKNFFPEQQCDCDIPCPGEGEHHEFCDYGDPVSYDNDFTVIHPHDKTYHQCSDNTKQCAADTAKTEKSSPADAALEFFKSLSFSKFAALFAPSKKKESAKSDGGKDAGKQPGSSGLDDRDKGRSKRSTDAVKDAKEAAKAATKDEKGSSDAGTASEPAKDGAAEASAAASDVQSANDSEKQPAADEPTEGEKDAVSGETAPEQKEEPESTAESAPKTDAEAPSESVVDSGTAASEAPASEEAEKVAEEHDAEKAPESEQTEPTAAQEATASAEDAAKAEQPDDSNTAEDAAEAETQDNSGPKDDGDAVENTGEDSSANAAKPAEPDANNGTADATNATETDAKSGSETVDTAAEGDSSGAKDAAAVKQDGGSPAENAAAATATAEKPSESAEAGSDGKEKSPEAAGEGAQKADEEKSESAKPGFFELVRQFITGEFVTDEADANAKNEDDVENNELWNDTHEYDTDSTPRYEPNATANDADGAEKPDEEVPRETKDIDFFAGAKASVAEKSNEVPAARQSVGVNEVQVAGPSPNVQNDELMKEMKKEGDSGECEKKGCQHAHEDEKDAGTSDVKQGKGGAKSAAPIRKSFTPKKKVYPTQRNYRRSEDEEIKFEVVGSVATKIMELQCNHGIDFIEMWVNSLCAQQFFEENELATFSEPVYFSKSSMAKQKYANGDVYIGDMKYMKRDGKGTYITADGTVYEGDWVGGKRHGEGSLISEKQGYKYRGQWVSDKRNGYGELQTPTFIYSGIFKNNTFHGTGKLVHAGGDTYEGDFENGQYCGRGKLISIDGTVKIGSFRNNELQGVCSMIKPDGRIYVGKLHGEVLHGPGKIIYDKLVSFEGQWDRGIRNGQGAVTIKMNDTEFSATISIEGTWVNDSLVMSDVLVKFPGGYKYVGTLAFCPDLNPLLRLPSYDESVFTEAEEVMSTFSNRILPHGGGIIKAPSGSTYSGDLLCGMRHGNGVMIFHNGVSYNGPWAYGTVHGVAEVTFPGDMPQKRLIFEYGQLLDELDKKQRQLVDECLMEVGRPTFEREFTLRNLEPFPGLLRRVPAVL</sequence>
<feature type="region of interest" description="Disordered" evidence="2">
    <location>
        <begin position="569"/>
        <end position="592"/>
    </location>
</feature>
<feature type="compositionally biased region" description="Low complexity" evidence="2">
    <location>
        <begin position="1086"/>
        <end position="1106"/>
    </location>
</feature>
<protein>
    <submittedName>
        <fullName evidence="4">MORN repeat protein, putative</fullName>
    </submittedName>
</protein>
<name>A0A061DD18_BABBI</name>
<evidence type="ECO:0000256" key="2">
    <source>
        <dbReference type="SAM" id="MobiDB-lite"/>
    </source>
</evidence>
<feature type="compositionally biased region" description="Basic and acidic residues" evidence="2">
    <location>
        <begin position="1195"/>
        <end position="1209"/>
    </location>
</feature>
<feature type="compositionally biased region" description="Acidic residues" evidence="2">
    <location>
        <begin position="994"/>
        <end position="1008"/>
    </location>
</feature>
<accession>A0A061DD18</accession>
<dbReference type="SMART" id="SM00698">
    <property type="entry name" value="MORN"/>
    <property type="match status" value="7"/>
</dbReference>
<evidence type="ECO:0000256" key="1">
    <source>
        <dbReference type="ARBA" id="ARBA00022737"/>
    </source>
</evidence>
<feature type="compositionally biased region" description="Basic and acidic residues" evidence="2">
    <location>
        <begin position="829"/>
        <end position="861"/>
    </location>
</feature>
<dbReference type="InterPro" id="IPR043153">
    <property type="entry name" value="DENN_C"/>
</dbReference>
<feature type="region of interest" description="Disordered" evidence="2">
    <location>
        <begin position="1152"/>
        <end position="1209"/>
    </location>
</feature>